<reference evidence="3 4" key="2">
    <citation type="submission" date="2016-05" db="EMBL/GenBank/DDBJ databases">
        <title>Lineage-specific infection strategies underlie the spectrum of fungal disease in amphibians.</title>
        <authorList>
            <person name="Cuomo C.A."/>
            <person name="Farrer R.A."/>
            <person name="James T."/>
            <person name="Longcore J."/>
            <person name="Birren B."/>
        </authorList>
    </citation>
    <scope>NUCLEOTIDE SEQUENCE [LARGE SCALE GENOMIC DNA]</scope>
    <source>
        <strain evidence="3 4">JEL423</strain>
    </source>
</reference>
<dbReference type="AlphaFoldDB" id="A0A177WU17"/>
<dbReference type="VEuPathDB" id="FungiDB:BDEG_26498"/>
<dbReference type="Pfam" id="PF14580">
    <property type="entry name" value="LRR_9"/>
    <property type="match status" value="1"/>
</dbReference>
<protein>
    <recommendedName>
        <fullName evidence="5">U2A'/phosphoprotein 32 family A C-terminal domain-containing protein</fullName>
    </recommendedName>
</protein>
<sequence>MSTTIANVWTSSKISTLASFASLVHLRELYLRQNHISDLRELLYLAELKSLRVLWLAENPITEYSAYRHSVLRILPHLDTLDDTPVSDVDRNAALAAGFPTEVELLNDMSHPNRDIHYTHQSDDLKNIRKRTGSEHLSVGTPRQTPLNGFVELQISRTGFQSAGHRSKVSHLSPSNSSQVLTLARTKFELVDIGSTHPGPESNQRPNWLRNQTEITTSTKTLFSIVSKPTIKSQRM</sequence>
<dbReference type="PANTHER" id="PTHR18849:SF0">
    <property type="entry name" value="CILIA- AND FLAGELLA-ASSOCIATED PROTEIN 410-RELATED"/>
    <property type="match status" value="1"/>
</dbReference>
<dbReference type="PROSITE" id="PS51450">
    <property type="entry name" value="LRR"/>
    <property type="match status" value="1"/>
</dbReference>
<keyword evidence="1" id="KW-0433">Leucine-rich repeat</keyword>
<reference evidence="3 4" key="1">
    <citation type="submission" date="2006-10" db="EMBL/GenBank/DDBJ databases">
        <title>The Genome Sequence of Batrachochytrium dendrobatidis JEL423.</title>
        <authorList>
            <consortium name="The Broad Institute Genome Sequencing Platform"/>
            <person name="Birren B."/>
            <person name="Lander E."/>
            <person name="Galagan J."/>
            <person name="Cuomo C."/>
            <person name="Devon K."/>
            <person name="Jaffe D."/>
            <person name="Butler J."/>
            <person name="Alvarez P."/>
            <person name="Gnerre S."/>
            <person name="Grabherr M."/>
            <person name="Kleber M."/>
            <person name="Mauceli E."/>
            <person name="Brockman W."/>
            <person name="Young S."/>
            <person name="LaButti K."/>
            <person name="Sykes S."/>
            <person name="DeCaprio D."/>
            <person name="Crawford M."/>
            <person name="Koehrsen M."/>
            <person name="Engels R."/>
            <person name="Montgomery P."/>
            <person name="Pearson M."/>
            <person name="Howarth C."/>
            <person name="Larson L."/>
            <person name="White J."/>
            <person name="O'Leary S."/>
            <person name="Kodira C."/>
            <person name="Zeng Q."/>
            <person name="Yandava C."/>
            <person name="Alvarado L."/>
            <person name="Longcore J."/>
            <person name="James T."/>
        </authorList>
    </citation>
    <scope>NUCLEOTIDE SEQUENCE [LARGE SCALE GENOMIC DNA]</scope>
    <source>
        <strain evidence="3 4">JEL423</strain>
    </source>
</reference>
<evidence type="ECO:0000313" key="3">
    <source>
        <dbReference type="EMBL" id="OAJ43115.1"/>
    </source>
</evidence>
<dbReference type="EMBL" id="DS022309">
    <property type="protein sequence ID" value="OAJ43115.1"/>
    <property type="molecule type" value="Genomic_DNA"/>
</dbReference>
<dbReference type="PANTHER" id="PTHR18849">
    <property type="entry name" value="LEUCINE RICH REPEAT PROTEIN"/>
    <property type="match status" value="1"/>
</dbReference>
<evidence type="ECO:0008006" key="5">
    <source>
        <dbReference type="Google" id="ProtNLM"/>
    </source>
</evidence>
<dbReference type="OrthoDB" id="433501at2759"/>
<dbReference type="Proteomes" id="UP000077115">
    <property type="component" value="Unassembled WGS sequence"/>
</dbReference>
<dbReference type="Gene3D" id="3.80.10.10">
    <property type="entry name" value="Ribonuclease Inhibitor"/>
    <property type="match status" value="1"/>
</dbReference>
<name>A0A177WU17_BATDL</name>
<proteinExistence type="predicted"/>
<dbReference type="InterPro" id="IPR001611">
    <property type="entry name" value="Leu-rich_rpt"/>
</dbReference>
<evidence type="ECO:0000256" key="2">
    <source>
        <dbReference type="ARBA" id="ARBA00022737"/>
    </source>
</evidence>
<evidence type="ECO:0000313" key="4">
    <source>
        <dbReference type="Proteomes" id="UP000077115"/>
    </source>
</evidence>
<dbReference type="InterPro" id="IPR032675">
    <property type="entry name" value="LRR_dom_sf"/>
</dbReference>
<keyword evidence="2" id="KW-0677">Repeat</keyword>
<evidence type="ECO:0000256" key="1">
    <source>
        <dbReference type="ARBA" id="ARBA00022614"/>
    </source>
</evidence>
<gene>
    <name evidence="3" type="ORF">BDEG_26498</name>
</gene>
<organism evidence="3 4">
    <name type="scientific">Batrachochytrium dendrobatidis (strain JEL423)</name>
    <dbReference type="NCBI Taxonomy" id="403673"/>
    <lineage>
        <taxon>Eukaryota</taxon>
        <taxon>Fungi</taxon>
        <taxon>Fungi incertae sedis</taxon>
        <taxon>Chytridiomycota</taxon>
        <taxon>Chytridiomycota incertae sedis</taxon>
        <taxon>Chytridiomycetes</taxon>
        <taxon>Rhizophydiales</taxon>
        <taxon>Rhizophydiales incertae sedis</taxon>
        <taxon>Batrachochytrium</taxon>
    </lineage>
</organism>
<accession>A0A177WU17</accession>
<dbReference type="SUPFAM" id="SSF52058">
    <property type="entry name" value="L domain-like"/>
    <property type="match status" value="1"/>
</dbReference>